<reference evidence="1" key="1">
    <citation type="submission" date="2024-02" db="EMBL/GenBank/DDBJ databases">
        <title>Metagenome Assembled Genome of Zalaria obscura JY119.</title>
        <authorList>
            <person name="Vighnesh L."/>
            <person name="Jagadeeshwari U."/>
            <person name="Venkata Ramana C."/>
            <person name="Sasikala C."/>
        </authorList>
    </citation>
    <scope>NUCLEOTIDE SEQUENCE</scope>
    <source>
        <strain evidence="1">JY119</strain>
    </source>
</reference>
<sequence length="874" mass="93741">MASIFTWEPEIQRVASPWMKAGGKDLTGADSNHTETQRTDVQSSSRPLPEATSVTRLEAEPQEGPVEYKLHLLLRPRRRFLSANTKGQASGSQRTQSNGPQYRSPSENALNNASATSSASSQQLRQHRLEQLTTQLLWRLQQSSPHHTSSSTNIILPSLPEALPELPNPRQPAKLLHGLEESQGALYEIGVSDDGTFVGLAEDEMQESLTNLNAMAASLGCVVDVLRMVTVGQCEWMEDSTDGKEVKQRSRSGKLLVAEAFVKPQLRSIQTSPQALPIRANGHTKLARQSVTGPYTEQGSPACGELTSMATTQLRVTLTGATMSGKSSLLGTLTTSTLDNGRGKSRLSMLKHRHEITSGITSSVTQELVGYQSSSCGGLEVINYANRNIASWVDMHAAVSGGRLVFVSDSAGHPRYRRTTVRGLVGWDPHWTALCIPADDAEETPKRTGSPASSKESVETGVTDVDLSAAHLDLCMRLGLPLVVVITKLDIASKTGLRLTLAKLLSTLKAAGRAPIMIPNTQNSVSEDDLNAVPARVCTEMVRVLDILKSDPCKAVPIIMTSAVDGRGVESMHAVLRQLPIPAGDVTGPPNSLAGPNTVFNIDDVYSRVTDSYLTVVSGLLHRGTLSIGDEVYIGPCSAGNDDSDDSDGLSLHRPSALQTSRSFPGALRARGTLAARLAEKRESRRVKIASIRNLRLPVSTLHSNQVGTLGLTFVDDEEQQLKIRKGMVVADVRPKAISTVVAWFRREDLGSLAVGSHVVAYLASIRASARIISARAPDPSEMVHIRKSLADTDKLSEAVHEAAGGMEPVAGVVTHHFLLVALHFDASREYVELGSKILVMPGGGPSLYGGTERGEKGVAGLEGFVGRVTEVCD</sequence>
<dbReference type="Proteomes" id="UP001320706">
    <property type="component" value="Unassembled WGS sequence"/>
</dbReference>
<organism evidence="1 2">
    <name type="scientific">Zalaria obscura</name>
    <dbReference type="NCBI Taxonomy" id="2024903"/>
    <lineage>
        <taxon>Eukaryota</taxon>
        <taxon>Fungi</taxon>
        <taxon>Dikarya</taxon>
        <taxon>Ascomycota</taxon>
        <taxon>Pezizomycotina</taxon>
        <taxon>Dothideomycetes</taxon>
        <taxon>Dothideomycetidae</taxon>
        <taxon>Dothideales</taxon>
        <taxon>Zalariaceae</taxon>
        <taxon>Zalaria</taxon>
    </lineage>
</organism>
<protein>
    <submittedName>
        <fullName evidence="1">Uncharacterized protein</fullName>
    </submittedName>
</protein>
<comment type="caution">
    <text evidence="1">The sequence shown here is derived from an EMBL/GenBank/DDBJ whole genome shotgun (WGS) entry which is preliminary data.</text>
</comment>
<keyword evidence="2" id="KW-1185">Reference proteome</keyword>
<evidence type="ECO:0000313" key="1">
    <source>
        <dbReference type="EMBL" id="KAK8222078.1"/>
    </source>
</evidence>
<name>A0ACC3SP25_9PEZI</name>
<proteinExistence type="predicted"/>
<accession>A0ACC3SP25</accession>
<gene>
    <name evidence="1" type="ORF">M8818_000248</name>
</gene>
<dbReference type="EMBL" id="JAMKPW020000001">
    <property type="protein sequence ID" value="KAK8222078.1"/>
    <property type="molecule type" value="Genomic_DNA"/>
</dbReference>
<evidence type="ECO:0000313" key="2">
    <source>
        <dbReference type="Proteomes" id="UP001320706"/>
    </source>
</evidence>